<gene>
    <name evidence="2" type="ORF">RM423_20530</name>
</gene>
<dbReference type="InterPro" id="IPR025855">
    <property type="entry name" value="Replic_Relax"/>
</dbReference>
<comment type="caution">
    <text evidence="2">The sequence shown here is derived from an EMBL/GenBank/DDBJ whole genome shotgun (WGS) entry which is preliminary data.</text>
</comment>
<evidence type="ECO:0000313" key="3">
    <source>
        <dbReference type="Proteomes" id="UP001183176"/>
    </source>
</evidence>
<organism evidence="2 3">
    <name type="scientific">Jatrophihabitans lederbergiae</name>
    <dbReference type="NCBI Taxonomy" id="3075547"/>
    <lineage>
        <taxon>Bacteria</taxon>
        <taxon>Bacillati</taxon>
        <taxon>Actinomycetota</taxon>
        <taxon>Actinomycetes</taxon>
        <taxon>Jatrophihabitantales</taxon>
        <taxon>Jatrophihabitantaceae</taxon>
        <taxon>Jatrophihabitans</taxon>
    </lineage>
</organism>
<keyword evidence="3" id="KW-1185">Reference proteome</keyword>
<name>A0ABU2JFL6_9ACTN</name>
<feature type="compositionally biased region" description="Low complexity" evidence="1">
    <location>
        <begin position="371"/>
        <end position="383"/>
    </location>
</feature>
<feature type="compositionally biased region" description="Low complexity" evidence="1">
    <location>
        <begin position="348"/>
        <end position="363"/>
    </location>
</feature>
<dbReference type="EMBL" id="JAVREH010000051">
    <property type="protein sequence ID" value="MDT0263765.1"/>
    <property type="molecule type" value="Genomic_DNA"/>
</dbReference>
<protein>
    <submittedName>
        <fullName evidence="2">Replication-relaxation family protein</fullName>
    </submittedName>
</protein>
<accession>A0ABU2JFL6</accession>
<evidence type="ECO:0000313" key="2">
    <source>
        <dbReference type="EMBL" id="MDT0263765.1"/>
    </source>
</evidence>
<reference evidence="3" key="1">
    <citation type="submission" date="2023-07" db="EMBL/GenBank/DDBJ databases">
        <title>30 novel species of actinomycetes from the DSMZ collection.</title>
        <authorList>
            <person name="Nouioui I."/>
        </authorList>
    </citation>
    <scope>NUCLEOTIDE SEQUENCE [LARGE SCALE GENOMIC DNA]</scope>
    <source>
        <strain evidence="3">DSM 44399</strain>
    </source>
</reference>
<feature type="compositionally biased region" description="Basic and acidic residues" evidence="1">
    <location>
        <begin position="9"/>
        <end position="20"/>
    </location>
</feature>
<feature type="region of interest" description="Disordered" evidence="1">
    <location>
        <begin position="340"/>
        <end position="391"/>
    </location>
</feature>
<dbReference type="RefSeq" id="WP_311424910.1">
    <property type="nucleotide sequence ID" value="NZ_JAVREH010000051.1"/>
</dbReference>
<sequence length="391" mass="41740">MNSYPAPQRDLRGHRPPRASDRAALTGEHHAYLAAHLTPRDRWLARVLAEHRVLTAAQIAQLAFASTRGANRRLLSLYRWRVVDRFQPYLTSGSAPMHYVLDTAGAAALAAEDGIDTSTKDLGYRHDRAIRIAHSLRLAHTVGVNGFFADLVAVARHSPEDRPGGDGVAGGSRAVTAWWSEARCGRLFGEHVRPDAYGRWREPSDGRTSEVEFFLEYDTGTEALSRVAGKLTGYQRLAAATGIPTPVLFWMPTPTREANARTALSAVLRGLDRPDLVPVATTSAIALGGDRDGTRCPWAAAAPDSPAGARWLPLTPSTTPGAPNSVARVRLAQLAQVWPHAAPPAPAGPSDTTPAHRPGTGLTPPAPMPPATGGWPTHTGTAGADDRAADR</sequence>
<feature type="region of interest" description="Disordered" evidence="1">
    <location>
        <begin position="1"/>
        <end position="20"/>
    </location>
</feature>
<proteinExistence type="predicted"/>
<evidence type="ECO:0000256" key="1">
    <source>
        <dbReference type="SAM" id="MobiDB-lite"/>
    </source>
</evidence>
<dbReference type="Proteomes" id="UP001183176">
    <property type="component" value="Unassembled WGS sequence"/>
</dbReference>
<dbReference type="Pfam" id="PF13814">
    <property type="entry name" value="Replic_Relax"/>
    <property type="match status" value="1"/>
</dbReference>